<evidence type="ECO:0000313" key="1">
    <source>
        <dbReference type="Proteomes" id="UP000887576"/>
    </source>
</evidence>
<sequence length="594" mass="67756">MLPNSVAGLALLFPILLLNFGSGAGSSSQPSGSVTAALGPDYNFDLVEGILGDDAIIDGSGEYLDDDPANFHPPDHYRLEHYLKTNYNSRVLPRRQSNETVNVSIKMEIYQIIEINEPQQYILLNAWLVERWNDDLLYWNPARFGGLREISLPKDAVWLPDTTLYNSLQMDENQSRKLINVKITTLPKERTTLVELLYPTLYKSSCLLDLRTFPFDLQSCKLVFGSWTHDNKAINYFPHNVSGKPAISTRHCIENEEWNVLGTKVVRKELKFDCCANNYTLLEFHIHLQRKPLYYVVNLIMPTAIITLIAIFGFFSSSTINDVREEKMSLGITTLLSMSILIFMVSDKMPNMGTSVPLIGWYYTSSITLISTATLAASLVIFTQKKGIIGKRPTRKTMRWARRLGKILMVKMPLLMVQAYQLKAKQDKIRKASQRKQSVWQKWYKISKELRKDDTELVNINHPSGIRFADEDDSISDDETKSWDASAHSWPNGAENVGFQPSRSVSLSSTNAYSVKKPAYMSLDLDDGLDLSNLTALQQRNLAQIEWDWIAAVFERAFLVMFNFFFWLTIVCVALIGFYCCYIMVDLNDTELDR</sequence>
<protein>
    <submittedName>
        <fullName evidence="2">Uncharacterized protein</fullName>
    </submittedName>
</protein>
<evidence type="ECO:0000313" key="2">
    <source>
        <dbReference type="WBParaSite" id="JU765_v2.g17727.t1"/>
    </source>
</evidence>
<reference evidence="2" key="1">
    <citation type="submission" date="2022-11" db="UniProtKB">
        <authorList>
            <consortium name="WormBaseParasite"/>
        </authorList>
    </citation>
    <scope>IDENTIFICATION</scope>
</reference>
<accession>A0AC34QMU4</accession>
<dbReference type="Proteomes" id="UP000887576">
    <property type="component" value="Unplaced"/>
</dbReference>
<name>A0AC34QMU4_9BILA</name>
<organism evidence="1 2">
    <name type="scientific">Panagrolaimus sp. JU765</name>
    <dbReference type="NCBI Taxonomy" id="591449"/>
    <lineage>
        <taxon>Eukaryota</taxon>
        <taxon>Metazoa</taxon>
        <taxon>Ecdysozoa</taxon>
        <taxon>Nematoda</taxon>
        <taxon>Chromadorea</taxon>
        <taxon>Rhabditida</taxon>
        <taxon>Tylenchina</taxon>
        <taxon>Panagrolaimomorpha</taxon>
        <taxon>Panagrolaimoidea</taxon>
        <taxon>Panagrolaimidae</taxon>
        <taxon>Panagrolaimus</taxon>
    </lineage>
</organism>
<proteinExistence type="predicted"/>
<dbReference type="WBParaSite" id="JU765_v2.g17727.t1">
    <property type="protein sequence ID" value="JU765_v2.g17727.t1"/>
    <property type="gene ID" value="JU765_v2.g17727"/>
</dbReference>